<protein>
    <submittedName>
        <fullName evidence="2">Uncharacterized protein</fullName>
    </submittedName>
</protein>
<dbReference type="EMBL" id="MU129093">
    <property type="protein sequence ID" value="KAF9506996.1"/>
    <property type="molecule type" value="Genomic_DNA"/>
</dbReference>
<evidence type="ECO:0000313" key="2">
    <source>
        <dbReference type="EMBL" id="KAF9506996.1"/>
    </source>
</evidence>
<dbReference type="AlphaFoldDB" id="A0A9P6AJP7"/>
<keyword evidence="3" id="KW-1185">Reference proteome</keyword>
<dbReference type="PANTHER" id="PTHR34587">
    <property type="entry name" value="VWFA DOMAIN-CONTAINING PROTEIN"/>
    <property type="match status" value="1"/>
</dbReference>
<dbReference type="InterPro" id="IPR053216">
    <property type="entry name" value="Appressorial_penetr-assoc"/>
</dbReference>
<organism evidence="2 3">
    <name type="scientific">Hydnum rufescens UP504</name>
    <dbReference type="NCBI Taxonomy" id="1448309"/>
    <lineage>
        <taxon>Eukaryota</taxon>
        <taxon>Fungi</taxon>
        <taxon>Dikarya</taxon>
        <taxon>Basidiomycota</taxon>
        <taxon>Agaricomycotina</taxon>
        <taxon>Agaricomycetes</taxon>
        <taxon>Cantharellales</taxon>
        <taxon>Hydnaceae</taxon>
        <taxon>Hydnum</taxon>
    </lineage>
</organism>
<accession>A0A9P6AJP7</accession>
<dbReference type="OrthoDB" id="2336871at2759"/>
<name>A0A9P6AJP7_9AGAM</name>
<proteinExistence type="predicted"/>
<feature type="region of interest" description="Disordered" evidence="1">
    <location>
        <begin position="1"/>
        <end position="67"/>
    </location>
</feature>
<sequence>MQAKNAQSSSTTTTTTATPSSVPPVNNSTLAVAGNPNNAQTSLTLDPSQVQPNLANDGQAVPEAGQVPSLTSTNNFINFCLTQKTALTNGQQVKTGMYCFAASCRTILIRWAAFWRPPIFPSSKFVFPTNNANLAVDTTFTIKMAIKNMVTGNFVNAQANYYAAPCQVDNTGTVIGHSHVVVEALPAIDSTAVTNPTTFQFFKGLNAAAVNGVLTADVTGGLPAGAYRLASINTCANHQPVLGSIAQHGSFDDMVYVGLVSFYPYVVHGDLNNLLNYSSLLEEQEVLVIPEAAEMDPVSYPQVLPPVVSPLPVRARILSVLLLALLYPPSPLHHLIRKAAKRVARAPGGALTTSIPPSIRRPQLCSWW</sequence>
<evidence type="ECO:0000256" key="1">
    <source>
        <dbReference type="SAM" id="MobiDB-lite"/>
    </source>
</evidence>
<feature type="compositionally biased region" description="Polar residues" evidence="1">
    <location>
        <begin position="23"/>
        <end position="56"/>
    </location>
</feature>
<reference evidence="2" key="1">
    <citation type="journal article" date="2020" name="Nat. Commun.">
        <title>Large-scale genome sequencing of mycorrhizal fungi provides insights into the early evolution of symbiotic traits.</title>
        <authorList>
            <person name="Miyauchi S."/>
            <person name="Kiss E."/>
            <person name="Kuo A."/>
            <person name="Drula E."/>
            <person name="Kohler A."/>
            <person name="Sanchez-Garcia M."/>
            <person name="Morin E."/>
            <person name="Andreopoulos B."/>
            <person name="Barry K.W."/>
            <person name="Bonito G."/>
            <person name="Buee M."/>
            <person name="Carver A."/>
            <person name="Chen C."/>
            <person name="Cichocki N."/>
            <person name="Clum A."/>
            <person name="Culley D."/>
            <person name="Crous P.W."/>
            <person name="Fauchery L."/>
            <person name="Girlanda M."/>
            <person name="Hayes R.D."/>
            <person name="Keri Z."/>
            <person name="LaButti K."/>
            <person name="Lipzen A."/>
            <person name="Lombard V."/>
            <person name="Magnuson J."/>
            <person name="Maillard F."/>
            <person name="Murat C."/>
            <person name="Nolan M."/>
            <person name="Ohm R.A."/>
            <person name="Pangilinan J."/>
            <person name="Pereira M.F."/>
            <person name="Perotto S."/>
            <person name="Peter M."/>
            <person name="Pfister S."/>
            <person name="Riley R."/>
            <person name="Sitrit Y."/>
            <person name="Stielow J.B."/>
            <person name="Szollosi G."/>
            <person name="Zifcakova L."/>
            <person name="Stursova M."/>
            <person name="Spatafora J.W."/>
            <person name="Tedersoo L."/>
            <person name="Vaario L.M."/>
            <person name="Yamada A."/>
            <person name="Yan M."/>
            <person name="Wang P."/>
            <person name="Xu J."/>
            <person name="Bruns T."/>
            <person name="Baldrian P."/>
            <person name="Vilgalys R."/>
            <person name="Dunand C."/>
            <person name="Henrissat B."/>
            <person name="Grigoriev I.V."/>
            <person name="Hibbett D."/>
            <person name="Nagy L.G."/>
            <person name="Martin F.M."/>
        </authorList>
    </citation>
    <scope>NUCLEOTIDE SEQUENCE</scope>
    <source>
        <strain evidence="2">UP504</strain>
    </source>
</reference>
<dbReference type="PANTHER" id="PTHR34587:SF2">
    <property type="entry name" value="G-PROTEIN COUPLED RECEPTORS FAMILY 1 PROFILE DOMAIN-CONTAINING PROTEIN"/>
    <property type="match status" value="1"/>
</dbReference>
<comment type="caution">
    <text evidence="2">The sequence shown here is derived from an EMBL/GenBank/DDBJ whole genome shotgun (WGS) entry which is preliminary data.</text>
</comment>
<dbReference type="Proteomes" id="UP000886523">
    <property type="component" value="Unassembled WGS sequence"/>
</dbReference>
<gene>
    <name evidence="2" type="ORF">BS47DRAFT_1304542</name>
</gene>
<feature type="compositionally biased region" description="Low complexity" evidence="1">
    <location>
        <begin position="8"/>
        <end position="20"/>
    </location>
</feature>
<evidence type="ECO:0000313" key="3">
    <source>
        <dbReference type="Proteomes" id="UP000886523"/>
    </source>
</evidence>